<name>A0A538TUE6_UNCEI</name>
<dbReference type="Proteomes" id="UP000317691">
    <property type="component" value="Unassembled WGS sequence"/>
</dbReference>
<organism evidence="2 3">
    <name type="scientific">Eiseniibacteriota bacterium</name>
    <dbReference type="NCBI Taxonomy" id="2212470"/>
    <lineage>
        <taxon>Bacteria</taxon>
        <taxon>Candidatus Eiseniibacteriota</taxon>
    </lineage>
</organism>
<dbReference type="SUPFAM" id="SSF53448">
    <property type="entry name" value="Nucleotide-diphospho-sugar transferases"/>
    <property type="match status" value="1"/>
</dbReference>
<keyword evidence="2" id="KW-0808">Transferase</keyword>
<dbReference type="EMBL" id="VBOZ01000002">
    <property type="protein sequence ID" value="TMQ67252.1"/>
    <property type="molecule type" value="Genomic_DNA"/>
</dbReference>
<comment type="caution">
    <text evidence="2">The sequence shown here is derived from an EMBL/GenBank/DDBJ whole genome shotgun (WGS) entry which is preliminary data.</text>
</comment>
<dbReference type="InterPro" id="IPR050486">
    <property type="entry name" value="Mannose-1P_guanyltransferase"/>
</dbReference>
<dbReference type="InterPro" id="IPR005835">
    <property type="entry name" value="NTP_transferase_dom"/>
</dbReference>
<dbReference type="InterPro" id="IPR029044">
    <property type="entry name" value="Nucleotide-diphossugar_trans"/>
</dbReference>
<feature type="domain" description="Nucleotidyl transferase" evidence="1">
    <location>
        <begin position="5"/>
        <end position="234"/>
    </location>
</feature>
<evidence type="ECO:0000313" key="3">
    <source>
        <dbReference type="Proteomes" id="UP000317691"/>
    </source>
</evidence>
<reference evidence="2 3" key="1">
    <citation type="journal article" date="2019" name="Nat. Microbiol.">
        <title>Mediterranean grassland soil C-N compound turnover is dependent on rainfall and depth, and is mediated by genomically divergent microorganisms.</title>
        <authorList>
            <person name="Diamond S."/>
            <person name="Andeer P.F."/>
            <person name="Li Z."/>
            <person name="Crits-Christoph A."/>
            <person name="Burstein D."/>
            <person name="Anantharaman K."/>
            <person name="Lane K.R."/>
            <person name="Thomas B.C."/>
            <person name="Pan C."/>
            <person name="Northen T.R."/>
            <person name="Banfield J.F."/>
        </authorList>
    </citation>
    <scope>NUCLEOTIDE SEQUENCE [LARGE SCALE GENOMIC DNA]</scope>
    <source>
        <strain evidence="2">WS_9</strain>
    </source>
</reference>
<sequence length="327" mass="34940">MRPVAVIPVAGAGTRLKPLTDRTPKPLLEVAGKPILAHILDQVAEAKPERVVLVVGPGPQGKRIHEYASRRGDLKIEHVVQSEPLGLGHAVAQAKDLVGGAPVLIVLGDTIALAPFARLTASGSSLGVREVDDPRRFGVAIVRDGRITELVEKPEHPVSNLALVGLYYLTNSPLLFQSLASLEAEGKRTRGELQLTDALQRMIEKGEELRPFPVQAWYDCGKTDTLLETNRALLDLHAGPVSRPGVVCLPPVALDPSADVLHSVIGPHTSIGPGARVRRAVVRNSIINQGATVEDVLLDLSVVGEKAVVRGDYRRLTVGESSEVEST</sequence>
<evidence type="ECO:0000259" key="1">
    <source>
        <dbReference type="Pfam" id="PF00483"/>
    </source>
</evidence>
<evidence type="ECO:0000313" key="2">
    <source>
        <dbReference type="EMBL" id="TMQ67252.1"/>
    </source>
</evidence>
<accession>A0A538TUE6</accession>
<dbReference type="AlphaFoldDB" id="A0A538TUE6"/>
<dbReference type="Pfam" id="PF00483">
    <property type="entry name" value="NTP_transferase"/>
    <property type="match status" value="1"/>
</dbReference>
<proteinExistence type="predicted"/>
<dbReference type="PANTHER" id="PTHR22572">
    <property type="entry name" value="SUGAR-1-PHOSPHATE GUANYL TRANSFERASE"/>
    <property type="match status" value="1"/>
</dbReference>
<protein>
    <submittedName>
        <fullName evidence="2">Nucleotidyl transferase</fullName>
    </submittedName>
</protein>
<dbReference type="GO" id="GO:0016740">
    <property type="term" value="F:transferase activity"/>
    <property type="evidence" value="ECO:0007669"/>
    <property type="project" value="UniProtKB-KW"/>
</dbReference>
<gene>
    <name evidence="2" type="ORF">E6K79_00475</name>
</gene>
<dbReference type="Gene3D" id="3.90.550.10">
    <property type="entry name" value="Spore Coat Polysaccharide Biosynthesis Protein SpsA, Chain A"/>
    <property type="match status" value="1"/>
</dbReference>